<gene>
    <name evidence="1" type="ORF">BUW47_08825</name>
</gene>
<protein>
    <submittedName>
        <fullName evidence="1">Uncharacterized protein</fullName>
    </submittedName>
</protein>
<accession>A0A1L7GWP5</accession>
<proteinExistence type="predicted"/>
<evidence type="ECO:0000313" key="2">
    <source>
        <dbReference type="Proteomes" id="UP000185427"/>
    </source>
</evidence>
<dbReference type="AlphaFoldDB" id="A0A1L7GWP5"/>
<sequence>MPTCRGVNGEFSPPFYKYEQMIDFALAFLNVRSYNIVTNKRSEGSTMQIQKRSLINRGTALWSSLFETPQQAQPVEPRVLPVQPLFQRRQFLARAIEEHREVFVQLMPVHTDGQITNVRGHLSQLRVGQYVIQTGNLSYFFELPQLRYIAG</sequence>
<dbReference type="OrthoDB" id="2321138at2"/>
<reference evidence="1 2" key="1">
    <citation type="submission" date="2016-12" db="EMBL/GenBank/DDBJ databases">
        <title>Complete Genome Sequence of Lactobacillus fermentum Strain SNUV175, a Probiotic for Treatment of Bacterial Vaginosis.</title>
        <authorList>
            <person name="Lee S."/>
            <person name="You H.J."/>
            <person name="Kwon B."/>
            <person name="Ko G."/>
        </authorList>
    </citation>
    <scope>NUCLEOTIDE SEQUENCE [LARGE SCALE GENOMIC DNA]</scope>
    <source>
        <strain evidence="1 2">SNUV175</strain>
    </source>
</reference>
<dbReference type="Proteomes" id="UP000185427">
    <property type="component" value="Chromosome"/>
</dbReference>
<name>A0A1L7GWP5_LIMFE</name>
<organism evidence="1 2">
    <name type="scientific">Limosilactobacillus fermentum</name>
    <name type="common">Lactobacillus fermentum</name>
    <dbReference type="NCBI Taxonomy" id="1613"/>
    <lineage>
        <taxon>Bacteria</taxon>
        <taxon>Bacillati</taxon>
        <taxon>Bacillota</taxon>
        <taxon>Bacilli</taxon>
        <taxon>Lactobacillales</taxon>
        <taxon>Lactobacillaceae</taxon>
        <taxon>Limosilactobacillus</taxon>
    </lineage>
</organism>
<evidence type="ECO:0000313" key="1">
    <source>
        <dbReference type="EMBL" id="APU46505.1"/>
    </source>
</evidence>
<dbReference type="EMBL" id="CP019030">
    <property type="protein sequence ID" value="APU46505.1"/>
    <property type="molecule type" value="Genomic_DNA"/>
</dbReference>